<dbReference type="InterPro" id="IPR036324">
    <property type="entry name" value="Mn/Fe_SOD_N_sf"/>
</dbReference>
<keyword evidence="4 6" id="KW-0560">Oxidoreductase</keyword>
<feature type="binding site" evidence="5">
    <location>
        <position position="77"/>
    </location>
    <ligand>
        <name>Mn(2+)</name>
        <dbReference type="ChEBI" id="CHEBI:29035"/>
    </ligand>
</feature>
<name>A0A554JCU2_9BACT</name>
<evidence type="ECO:0000259" key="7">
    <source>
        <dbReference type="Pfam" id="PF00081"/>
    </source>
</evidence>
<dbReference type="GO" id="GO:0046872">
    <property type="term" value="F:metal ion binding"/>
    <property type="evidence" value="ECO:0007669"/>
    <property type="project" value="UniProtKB-KW"/>
</dbReference>
<feature type="binding site" evidence="5">
    <location>
        <position position="158"/>
    </location>
    <ligand>
        <name>Mn(2+)</name>
        <dbReference type="ChEBI" id="CHEBI:29035"/>
    </ligand>
</feature>
<dbReference type="Gene3D" id="3.55.40.20">
    <property type="entry name" value="Iron/manganese superoxide dismutase, C-terminal domain"/>
    <property type="match status" value="1"/>
</dbReference>
<organism evidence="9 10">
    <name type="scientific">Candidatus Berkelbacteria bacterium Gr01-1014_85</name>
    <dbReference type="NCBI Taxonomy" id="2017150"/>
    <lineage>
        <taxon>Bacteria</taxon>
        <taxon>Candidatus Berkelbacteria</taxon>
    </lineage>
</organism>
<dbReference type="EMBL" id="VMFD01000012">
    <property type="protein sequence ID" value="TSC66207.1"/>
    <property type="molecule type" value="Genomic_DNA"/>
</dbReference>
<dbReference type="InterPro" id="IPR050265">
    <property type="entry name" value="Fe/Mn_Superoxide_Dismutase"/>
</dbReference>
<dbReference type="PIRSF" id="PIRSF000349">
    <property type="entry name" value="SODismutase"/>
    <property type="match status" value="1"/>
</dbReference>
<evidence type="ECO:0000313" key="10">
    <source>
        <dbReference type="Proteomes" id="UP000316253"/>
    </source>
</evidence>
<evidence type="ECO:0000256" key="6">
    <source>
        <dbReference type="RuleBase" id="RU000414"/>
    </source>
</evidence>
<evidence type="ECO:0000256" key="3">
    <source>
        <dbReference type="ARBA" id="ARBA00022723"/>
    </source>
</evidence>
<feature type="binding site" evidence="5">
    <location>
        <position position="25"/>
    </location>
    <ligand>
        <name>Mn(2+)</name>
        <dbReference type="ChEBI" id="CHEBI:29035"/>
    </ligand>
</feature>
<dbReference type="InterPro" id="IPR036314">
    <property type="entry name" value="SOD_C_sf"/>
</dbReference>
<protein>
    <recommendedName>
        <fullName evidence="2 6">Superoxide dismutase</fullName>
        <ecNumber evidence="2 6">1.15.1.1</ecNumber>
    </recommendedName>
</protein>
<evidence type="ECO:0000256" key="2">
    <source>
        <dbReference type="ARBA" id="ARBA00012682"/>
    </source>
</evidence>
<proteinExistence type="inferred from homology"/>
<evidence type="ECO:0000259" key="8">
    <source>
        <dbReference type="Pfam" id="PF02777"/>
    </source>
</evidence>
<comment type="catalytic activity">
    <reaction evidence="6">
        <text>2 superoxide + 2 H(+) = H2O2 + O2</text>
        <dbReference type="Rhea" id="RHEA:20696"/>
        <dbReference type="ChEBI" id="CHEBI:15378"/>
        <dbReference type="ChEBI" id="CHEBI:15379"/>
        <dbReference type="ChEBI" id="CHEBI:16240"/>
        <dbReference type="ChEBI" id="CHEBI:18421"/>
        <dbReference type="EC" id="1.15.1.1"/>
    </reaction>
</comment>
<evidence type="ECO:0000313" key="9">
    <source>
        <dbReference type="EMBL" id="TSC66207.1"/>
    </source>
</evidence>
<comment type="caution">
    <text evidence="9">The sequence shown here is derived from an EMBL/GenBank/DDBJ whole genome shotgun (WGS) entry which is preliminary data.</text>
</comment>
<dbReference type="GO" id="GO:0004784">
    <property type="term" value="F:superoxide dismutase activity"/>
    <property type="evidence" value="ECO:0007669"/>
    <property type="project" value="UniProtKB-EC"/>
</dbReference>
<accession>A0A554JCU2</accession>
<reference evidence="9 10" key="1">
    <citation type="submission" date="2017-08" db="EMBL/GenBank/DDBJ databases">
        <title>Mechanisms for carbon and nitrogen cycling indicate functional differentiation within the Candidate Phyla Radiation.</title>
        <authorList>
            <person name="Danczak R.E."/>
            <person name="Johnston M.D."/>
            <person name="Kenah C."/>
            <person name="Slattery M."/>
            <person name="Wrighton K.C."/>
            <person name="Wilkins M.J."/>
        </authorList>
    </citation>
    <scope>NUCLEOTIDE SEQUENCE [LARGE SCALE GENOMIC DNA]</scope>
    <source>
        <strain evidence="9">Gr01-1014_85</strain>
    </source>
</reference>
<dbReference type="AlphaFoldDB" id="A0A554JCU2"/>
<comment type="similarity">
    <text evidence="1 6">Belongs to the iron/manganese superoxide dismutase family.</text>
</comment>
<sequence>MHQALEFKSMELDLKGISRETMTAHYKLYQGYVNKANEIEQKLAALTPDSKTTNQTYSEWRELKLEHSFALGGIKNHVNYFSLLGGDGQPPTGSLADQIVKDFGSIDRLNQELKASAMAARGWVWLAYDWDTQKLCVFIGDAQNTYPIWNSTMLLALDTYEHAYWLDYQQDRAAYVEAFFANLDWSVPMQLFKMVSGEPK</sequence>
<feature type="domain" description="Manganese/iron superoxide dismutase N-terminal" evidence="7">
    <location>
        <begin position="17"/>
        <end position="84"/>
    </location>
</feature>
<dbReference type="Proteomes" id="UP000316253">
    <property type="component" value="Unassembled WGS sequence"/>
</dbReference>
<keyword evidence="3 5" id="KW-0479">Metal-binding</keyword>
<dbReference type="Gene3D" id="1.10.287.990">
    <property type="entry name" value="Fe,Mn superoxide dismutase (SOD) domain"/>
    <property type="match status" value="1"/>
</dbReference>
<dbReference type="SUPFAM" id="SSF46609">
    <property type="entry name" value="Fe,Mn superoxide dismutase (SOD), N-terminal domain"/>
    <property type="match status" value="1"/>
</dbReference>
<dbReference type="PANTHER" id="PTHR11404">
    <property type="entry name" value="SUPEROXIDE DISMUTASE 2"/>
    <property type="match status" value="1"/>
</dbReference>
<dbReference type="InterPro" id="IPR001189">
    <property type="entry name" value="Mn/Fe_SOD"/>
</dbReference>
<dbReference type="InterPro" id="IPR019831">
    <property type="entry name" value="Mn/Fe_SOD_N"/>
</dbReference>
<feature type="binding site" evidence="5">
    <location>
        <position position="162"/>
    </location>
    <ligand>
        <name>Mn(2+)</name>
        <dbReference type="ChEBI" id="CHEBI:29035"/>
    </ligand>
</feature>
<dbReference type="Pfam" id="PF02777">
    <property type="entry name" value="Sod_Fe_C"/>
    <property type="match status" value="1"/>
</dbReference>
<evidence type="ECO:0000256" key="5">
    <source>
        <dbReference type="PIRSR" id="PIRSR000349-1"/>
    </source>
</evidence>
<dbReference type="SUPFAM" id="SSF54719">
    <property type="entry name" value="Fe,Mn superoxide dismutase (SOD), C-terminal domain"/>
    <property type="match status" value="1"/>
</dbReference>
<gene>
    <name evidence="9" type="ORF">CEO22_181</name>
</gene>
<evidence type="ECO:0000256" key="4">
    <source>
        <dbReference type="ARBA" id="ARBA00023002"/>
    </source>
</evidence>
<evidence type="ECO:0000256" key="1">
    <source>
        <dbReference type="ARBA" id="ARBA00008714"/>
    </source>
</evidence>
<feature type="domain" description="Manganese/iron superoxide dismutase C-terminal" evidence="8">
    <location>
        <begin position="91"/>
        <end position="186"/>
    </location>
</feature>
<comment type="function">
    <text evidence="6">Destroys radicals which are normally produced within the cells and which are toxic to biological systems.</text>
</comment>
<dbReference type="Pfam" id="PF00081">
    <property type="entry name" value="Sod_Fe_N"/>
    <property type="match status" value="1"/>
</dbReference>
<dbReference type="PANTHER" id="PTHR11404:SF6">
    <property type="entry name" value="SUPEROXIDE DISMUTASE [MN], MITOCHONDRIAL"/>
    <property type="match status" value="1"/>
</dbReference>
<dbReference type="InterPro" id="IPR019832">
    <property type="entry name" value="Mn/Fe_SOD_C"/>
</dbReference>
<dbReference type="EC" id="1.15.1.1" evidence="2 6"/>